<sequence>MTDLSKSIEPFEAEKGPSHAREWLHRFETTGQLHSWPQEIKYETARANLKGAARYWYKGLPLTTLAASSGVPYFICDNLLRVDFLPNRACLNLFDNCDDTTAARYGSFKQKNPNKDNARTTPNLSRRNSFDNRTSILRRSFRKNASRDSSNNSLDSKENPLRRFQQ</sequence>
<evidence type="ECO:0000313" key="2">
    <source>
        <dbReference type="EMBL" id="KAK9718771.1"/>
    </source>
</evidence>
<protein>
    <recommendedName>
        <fullName evidence="4">Retrotransposon gag domain-containing protein</fullName>
    </recommendedName>
</protein>
<comment type="caution">
    <text evidence="2">The sequence shown here is derived from an EMBL/GenBank/DDBJ whole genome shotgun (WGS) entry which is preliminary data.</text>
</comment>
<evidence type="ECO:0000256" key="1">
    <source>
        <dbReference type="SAM" id="MobiDB-lite"/>
    </source>
</evidence>
<gene>
    <name evidence="2" type="ORF">QE152_g23025</name>
</gene>
<accession>A0AAW1KIA6</accession>
<feature type="compositionally biased region" description="Polar residues" evidence="1">
    <location>
        <begin position="119"/>
        <end position="129"/>
    </location>
</feature>
<proteinExistence type="predicted"/>
<organism evidence="2 3">
    <name type="scientific">Popillia japonica</name>
    <name type="common">Japanese beetle</name>
    <dbReference type="NCBI Taxonomy" id="7064"/>
    <lineage>
        <taxon>Eukaryota</taxon>
        <taxon>Metazoa</taxon>
        <taxon>Ecdysozoa</taxon>
        <taxon>Arthropoda</taxon>
        <taxon>Hexapoda</taxon>
        <taxon>Insecta</taxon>
        <taxon>Pterygota</taxon>
        <taxon>Neoptera</taxon>
        <taxon>Endopterygota</taxon>
        <taxon>Coleoptera</taxon>
        <taxon>Polyphaga</taxon>
        <taxon>Scarabaeiformia</taxon>
        <taxon>Scarabaeidae</taxon>
        <taxon>Rutelinae</taxon>
        <taxon>Popillia</taxon>
    </lineage>
</organism>
<reference evidence="2 3" key="1">
    <citation type="journal article" date="2024" name="BMC Genomics">
        <title>De novo assembly and annotation of Popillia japonica's genome with initial clues to its potential as an invasive pest.</title>
        <authorList>
            <person name="Cucini C."/>
            <person name="Boschi S."/>
            <person name="Funari R."/>
            <person name="Cardaioli E."/>
            <person name="Iannotti N."/>
            <person name="Marturano G."/>
            <person name="Paoli F."/>
            <person name="Bruttini M."/>
            <person name="Carapelli A."/>
            <person name="Frati F."/>
            <person name="Nardi F."/>
        </authorList>
    </citation>
    <scope>NUCLEOTIDE SEQUENCE [LARGE SCALE GENOMIC DNA]</scope>
    <source>
        <strain evidence="2">DMR45628</strain>
    </source>
</reference>
<dbReference type="AlphaFoldDB" id="A0AAW1KIA6"/>
<feature type="region of interest" description="Disordered" evidence="1">
    <location>
        <begin position="108"/>
        <end position="129"/>
    </location>
</feature>
<keyword evidence="3" id="KW-1185">Reference proteome</keyword>
<evidence type="ECO:0008006" key="4">
    <source>
        <dbReference type="Google" id="ProtNLM"/>
    </source>
</evidence>
<feature type="region of interest" description="Disordered" evidence="1">
    <location>
        <begin position="141"/>
        <end position="166"/>
    </location>
</feature>
<feature type="compositionally biased region" description="Basic and acidic residues" evidence="1">
    <location>
        <begin position="155"/>
        <end position="166"/>
    </location>
</feature>
<name>A0AAW1KIA6_POPJA</name>
<dbReference type="Proteomes" id="UP001458880">
    <property type="component" value="Unassembled WGS sequence"/>
</dbReference>
<dbReference type="EMBL" id="JASPKY010000225">
    <property type="protein sequence ID" value="KAK9718771.1"/>
    <property type="molecule type" value="Genomic_DNA"/>
</dbReference>
<evidence type="ECO:0000313" key="3">
    <source>
        <dbReference type="Proteomes" id="UP001458880"/>
    </source>
</evidence>